<dbReference type="Gene3D" id="3.90.550.10">
    <property type="entry name" value="Spore Coat Polysaccharide Biosynthesis Protein SpsA, Chain A"/>
    <property type="match status" value="1"/>
</dbReference>
<dbReference type="NCBIfam" id="NF010496">
    <property type="entry name" value="PRK13915.1"/>
    <property type="match status" value="1"/>
</dbReference>
<keyword evidence="4" id="KW-0328">Glycosyltransferase</keyword>
<evidence type="ECO:0000256" key="10">
    <source>
        <dbReference type="ARBA" id="ARBA00048997"/>
    </source>
</evidence>
<dbReference type="AlphaFoldDB" id="A0A8H9LIR7"/>
<dbReference type="PANTHER" id="PTHR48090">
    <property type="entry name" value="UNDECAPRENYL-PHOSPHATE 4-DEOXY-4-FORMAMIDO-L-ARABINOSE TRANSFERASE-RELATED"/>
    <property type="match status" value="1"/>
</dbReference>
<dbReference type="SUPFAM" id="SSF53448">
    <property type="entry name" value="Nucleotide-diphospho-sugar transferases"/>
    <property type="match status" value="1"/>
</dbReference>
<dbReference type="PANTHER" id="PTHR48090:SF10">
    <property type="entry name" value="GLUCOSYL-3-PHOSPHOGLYCERATE SYNTHASE"/>
    <property type="match status" value="1"/>
</dbReference>
<comment type="catalytic activity">
    <reaction evidence="10">
        <text>an NDP-alpha-D-glucose + (2R)-3-phosphoglycerate = (2R)-2-O-(alpha-D-glucopyranosyl)-3-phospho-glycerate + a ribonucleoside 5'-diphosphate + H(+)</text>
        <dbReference type="Rhea" id="RHEA:47244"/>
        <dbReference type="ChEBI" id="CHEBI:15378"/>
        <dbReference type="ChEBI" id="CHEBI:57930"/>
        <dbReference type="ChEBI" id="CHEBI:58272"/>
        <dbReference type="ChEBI" id="CHEBI:62600"/>
        <dbReference type="ChEBI" id="CHEBI:76533"/>
        <dbReference type="EC" id="2.4.1.266"/>
    </reaction>
    <physiologicalReaction direction="left-to-right" evidence="10">
        <dbReference type="Rhea" id="RHEA:47245"/>
    </physiologicalReaction>
</comment>
<keyword evidence="6" id="KW-0460">Magnesium</keyword>
<gene>
    <name evidence="12" type="ORF">GCM10011574_53990</name>
</gene>
<dbReference type="InterPro" id="IPR001173">
    <property type="entry name" value="Glyco_trans_2-like"/>
</dbReference>
<dbReference type="EMBL" id="BMMN01000012">
    <property type="protein sequence ID" value="GGO24019.1"/>
    <property type="molecule type" value="Genomic_DNA"/>
</dbReference>
<evidence type="ECO:0000256" key="1">
    <source>
        <dbReference type="ARBA" id="ARBA00001936"/>
    </source>
</evidence>
<reference evidence="12" key="2">
    <citation type="submission" date="2020-09" db="EMBL/GenBank/DDBJ databases">
        <authorList>
            <person name="Sun Q."/>
            <person name="Zhou Y."/>
        </authorList>
    </citation>
    <scope>NUCLEOTIDE SEQUENCE</scope>
    <source>
        <strain evidence="12">CGMCC 4.7138</strain>
    </source>
</reference>
<evidence type="ECO:0000256" key="5">
    <source>
        <dbReference type="ARBA" id="ARBA00022679"/>
    </source>
</evidence>
<sequence length="358" mass="38811">MHGVAGCSRREGIALIASFRPPHKVMPVNVADRGRAGVLPEVEAWLSRRTSSAADWPARALLSAKGRATVSVVLPARNEEETVGEIVSAVRRDLVEAVPLVDELVVIDSRSSDGTAEQALRAGAKVFAQDEILPELHDPRYDGKGEALWKSLAVTTGDLVVFVDADLREFRTSFVTGLLGPLLTDPAVGYVKACYDRPLLGAREPNAGGRVTELVARPLLNLHWPLLAGFVQPLAGEYAGRRAVLERVPFVTGYGVELGLLIDLLDMLGLDALAQVDLGRRVHSHQSTEALGGMAGQIMHTAWARLERQDKIVPLHEPSTRLVQFERGPAGHRPLTRDVGVAERPPMATVPQYASRLR</sequence>
<evidence type="ECO:0000256" key="7">
    <source>
        <dbReference type="ARBA" id="ARBA00039022"/>
    </source>
</evidence>
<feature type="domain" description="Glycosyltransferase 2-like" evidence="11">
    <location>
        <begin position="71"/>
        <end position="193"/>
    </location>
</feature>
<comment type="catalytic activity">
    <reaction evidence="9">
        <text>(2R)-3-phosphoglycerate + UDP-alpha-D-glucose = (2R)-2-O-(alpha-D-glucopyranosyl)-3-phospho-glycerate + UDP + H(+)</text>
        <dbReference type="Rhea" id="RHEA:31319"/>
        <dbReference type="ChEBI" id="CHEBI:15378"/>
        <dbReference type="ChEBI" id="CHEBI:58223"/>
        <dbReference type="ChEBI" id="CHEBI:58272"/>
        <dbReference type="ChEBI" id="CHEBI:58885"/>
        <dbReference type="ChEBI" id="CHEBI:62600"/>
        <dbReference type="EC" id="2.4.1.266"/>
    </reaction>
    <physiologicalReaction direction="left-to-right" evidence="9">
        <dbReference type="Rhea" id="RHEA:31320"/>
    </physiologicalReaction>
</comment>
<reference evidence="12" key="1">
    <citation type="journal article" date="2014" name="Int. J. Syst. Evol. Microbiol.">
        <title>Complete genome sequence of Corynebacterium casei LMG S-19264T (=DSM 44701T), isolated from a smear-ripened cheese.</title>
        <authorList>
            <consortium name="US DOE Joint Genome Institute (JGI-PGF)"/>
            <person name="Walter F."/>
            <person name="Albersmeier A."/>
            <person name="Kalinowski J."/>
            <person name="Ruckert C."/>
        </authorList>
    </citation>
    <scope>NUCLEOTIDE SEQUENCE</scope>
    <source>
        <strain evidence="12">CGMCC 4.7138</strain>
    </source>
</reference>
<comment type="caution">
    <text evidence="12">The sequence shown here is derived from an EMBL/GenBank/DDBJ whole genome shotgun (WGS) entry which is preliminary data.</text>
</comment>
<dbReference type="InterPro" id="IPR050256">
    <property type="entry name" value="Glycosyltransferase_2"/>
</dbReference>
<evidence type="ECO:0000256" key="3">
    <source>
        <dbReference type="ARBA" id="ARBA00006739"/>
    </source>
</evidence>
<dbReference type="Proteomes" id="UP000653480">
    <property type="component" value="Unassembled WGS sequence"/>
</dbReference>
<organism evidence="12 13">
    <name type="scientific">Microbispora bryophytorum</name>
    <dbReference type="NCBI Taxonomy" id="1460882"/>
    <lineage>
        <taxon>Bacteria</taxon>
        <taxon>Bacillati</taxon>
        <taxon>Actinomycetota</taxon>
        <taxon>Actinomycetes</taxon>
        <taxon>Streptosporangiales</taxon>
        <taxon>Streptosporangiaceae</taxon>
        <taxon>Microbispora</taxon>
    </lineage>
</organism>
<accession>A0A8H9LIR7</accession>
<dbReference type="EC" id="2.4.1.266" evidence="7"/>
<evidence type="ECO:0000259" key="11">
    <source>
        <dbReference type="Pfam" id="PF00535"/>
    </source>
</evidence>
<proteinExistence type="inferred from homology"/>
<comment type="cofactor">
    <cofactor evidence="1">
        <name>Mn(2+)</name>
        <dbReference type="ChEBI" id="CHEBI:29035"/>
    </cofactor>
</comment>
<evidence type="ECO:0000256" key="9">
    <source>
        <dbReference type="ARBA" id="ARBA00048689"/>
    </source>
</evidence>
<dbReference type="GO" id="GO:0016757">
    <property type="term" value="F:glycosyltransferase activity"/>
    <property type="evidence" value="ECO:0007669"/>
    <property type="project" value="UniProtKB-KW"/>
</dbReference>
<dbReference type="Pfam" id="PF00535">
    <property type="entry name" value="Glycos_transf_2"/>
    <property type="match status" value="1"/>
</dbReference>
<keyword evidence="5" id="KW-0808">Transferase</keyword>
<evidence type="ECO:0000256" key="6">
    <source>
        <dbReference type="ARBA" id="ARBA00022842"/>
    </source>
</evidence>
<protein>
    <recommendedName>
        <fullName evidence="8">Glucosyl-3-phosphoglycerate synthase</fullName>
        <ecNumber evidence="7">2.4.1.266</ecNumber>
    </recommendedName>
</protein>
<evidence type="ECO:0000313" key="12">
    <source>
        <dbReference type="EMBL" id="GGO24019.1"/>
    </source>
</evidence>
<evidence type="ECO:0000256" key="8">
    <source>
        <dbReference type="ARBA" id="ARBA00040894"/>
    </source>
</evidence>
<comment type="similarity">
    <text evidence="3">Belongs to the glycosyltransferase 2 family.</text>
</comment>
<name>A0A8H9LIR7_9ACTN</name>
<evidence type="ECO:0000313" key="13">
    <source>
        <dbReference type="Proteomes" id="UP000653480"/>
    </source>
</evidence>
<evidence type="ECO:0000256" key="4">
    <source>
        <dbReference type="ARBA" id="ARBA00022676"/>
    </source>
</evidence>
<evidence type="ECO:0000256" key="2">
    <source>
        <dbReference type="ARBA" id="ARBA00001946"/>
    </source>
</evidence>
<dbReference type="InterPro" id="IPR029044">
    <property type="entry name" value="Nucleotide-diphossugar_trans"/>
</dbReference>
<keyword evidence="13" id="KW-1185">Reference proteome</keyword>
<comment type="cofactor">
    <cofactor evidence="2">
        <name>Mg(2+)</name>
        <dbReference type="ChEBI" id="CHEBI:18420"/>
    </cofactor>
</comment>